<keyword evidence="3" id="KW-1185">Reference proteome</keyword>
<feature type="transmembrane region" description="Helical" evidence="1">
    <location>
        <begin position="12"/>
        <end position="33"/>
    </location>
</feature>
<dbReference type="RefSeq" id="WP_184966489.1">
    <property type="nucleotide sequence ID" value="NZ_JACHIN010000008.1"/>
</dbReference>
<dbReference type="EMBL" id="JACHIN010000008">
    <property type="protein sequence ID" value="MBB5080190.1"/>
    <property type="molecule type" value="Genomic_DNA"/>
</dbReference>
<keyword evidence="1" id="KW-0472">Membrane</keyword>
<protein>
    <submittedName>
        <fullName evidence="2">Uncharacterized protein</fullName>
    </submittedName>
</protein>
<sequence>MLETREPDWAHVAWSVVKVLVVTTALFLASSVADRALWLFIGSSPDRTAIVYGTAARIANPDKRLLHGWSGGSWLLGRTYTLQGEPRRAGPSTGPTYYEITENVFGSVSAPFLDVPSGSVAEAIGFVEPNSGPAQKDQAKEIIDALPQTLKTVAVVEFAREMTSAQLIAFNRTHKICGGPDVSYVYDPSFADDSSDPDSMNAVVWNRDMTRHDYMPEVRYQCENEPGPALQEFRRWVGQLDEGDDLYAFELDHDWLTEAAEKGVVYGLFVDGWKLSDVRRLLDDPRVNTVYLTDVAHDISGTR</sequence>
<gene>
    <name evidence="2" type="ORF">HNR40_005677</name>
</gene>
<reference evidence="2 3" key="1">
    <citation type="submission" date="2020-08" db="EMBL/GenBank/DDBJ databases">
        <title>Genomic Encyclopedia of Type Strains, Phase IV (KMG-IV): sequencing the most valuable type-strain genomes for metagenomic binning, comparative biology and taxonomic classification.</title>
        <authorList>
            <person name="Goeker M."/>
        </authorList>
    </citation>
    <scope>NUCLEOTIDE SEQUENCE [LARGE SCALE GENOMIC DNA]</scope>
    <source>
        <strain evidence="2 3">DSM 45385</strain>
    </source>
</reference>
<dbReference type="AlphaFoldDB" id="A0A7W8A600"/>
<keyword evidence="1" id="KW-0812">Transmembrane</keyword>
<dbReference type="Proteomes" id="UP000568380">
    <property type="component" value="Unassembled WGS sequence"/>
</dbReference>
<accession>A0A7W8A600</accession>
<keyword evidence="1" id="KW-1133">Transmembrane helix</keyword>
<name>A0A7W8A600_9ACTN</name>
<proteinExistence type="predicted"/>
<organism evidence="2 3">
    <name type="scientific">Nonomuraea endophytica</name>
    <dbReference type="NCBI Taxonomy" id="714136"/>
    <lineage>
        <taxon>Bacteria</taxon>
        <taxon>Bacillati</taxon>
        <taxon>Actinomycetota</taxon>
        <taxon>Actinomycetes</taxon>
        <taxon>Streptosporangiales</taxon>
        <taxon>Streptosporangiaceae</taxon>
        <taxon>Nonomuraea</taxon>
    </lineage>
</organism>
<evidence type="ECO:0000313" key="3">
    <source>
        <dbReference type="Proteomes" id="UP000568380"/>
    </source>
</evidence>
<evidence type="ECO:0000313" key="2">
    <source>
        <dbReference type="EMBL" id="MBB5080190.1"/>
    </source>
</evidence>
<evidence type="ECO:0000256" key="1">
    <source>
        <dbReference type="SAM" id="Phobius"/>
    </source>
</evidence>
<comment type="caution">
    <text evidence="2">The sequence shown here is derived from an EMBL/GenBank/DDBJ whole genome shotgun (WGS) entry which is preliminary data.</text>
</comment>